<sequence>MKKTSDISLNIFQQATVWSLEMKTFFVLN</sequence>
<reference evidence="1" key="2">
    <citation type="journal article" date="2015" name="Fish Shellfish Immunol.">
        <title>Early steps in the European eel (Anguilla anguilla)-Vibrio vulnificus interaction in the gills: Role of the RtxA13 toxin.</title>
        <authorList>
            <person name="Callol A."/>
            <person name="Pajuelo D."/>
            <person name="Ebbesson L."/>
            <person name="Teles M."/>
            <person name="MacKenzie S."/>
            <person name="Amaro C."/>
        </authorList>
    </citation>
    <scope>NUCLEOTIDE SEQUENCE</scope>
</reference>
<dbReference type="EMBL" id="GBXM01051016">
    <property type="protein sequence ID" value="JAH57561.1"/>
    <property type="molecule type" value="Transcribed_RNA"/>
</dbReference>
<proteinExistence type="predicted"/>
<name>A0A0E9TVG7_ANGAN</name>
<dbReference type="AlphaFoldDB" id="A0A0E9TVG7"/>
<accession>A0A0E9TVG7</accession>
<organism evidence="1">
    <name type="scientific">Anguilla anguilla</name>
    <name type="common">European freshwater eel</name>
    <name type="synonym">Muraena anguilla</name>
    <dbReference type="NCBI Taxonomy" id="7936"/>
    <lineage>
        <taxon>Eukaryota</taxon>
        <taxon>Metazoa</taxon>
        <taxon>Chordata</taxon>
        <taxon>Craniata</taxon>
        <taxon>Vertebrata</taxon>
        <taxon>Euteleostomi</taxon>
        <taxon>Actinopterygii</taxon>
        <taxon>Neopterygii</taxon>
        <taxon>Teleostei</taxon>
        <taxon>Anguilliformes</taxon>
        <taxon>Anguillidae</taxon>
        <taxon>Anguilla</taxon>
    </lineage>
</organism>
<protein>
    <submittedName>
        <fullName evidence="1">Uncharacterized protein</fullName>
    </submittedName>
</protein>
<evidence type="ECO:0000313" key="1">
    <source>
        <dbReference type="EMBL" id="JAH57561.1"/>
    </source>
</evidence>
<reference evidence="1" key="1">
    <citation type="submission" date="2014-11" db="EMBL/GenBank/DDBJ databases">
        <authorList>
            <person name="Amaro Gonzalez C."/>
        </authorList>
    </citation>
    <scope>NUCLEOTIDE SEQUENCE</scope>
</reference>